<evidence type="ECO:0000256" key="4">
    <source>
        <dbReference type="SAM" id="SignalP"/>
    </source>
</evidence>
<dbReference type="GO" id="GO:0016491">
    <property type="term" value="F:oxidoreductase activity"/>
    <property type="evidence" value="ECO:0007669"/>
    <property type="project" value="UniProtKB-KW"/>
</dbReference>
<dbReference type="AlphaFoldDB" id="A0A8H7KA04"/>
<dbReference type="InterPro" id="IPR029476">
    <property type="entry name" value="DNase_NucA_NucB"/>
</dbReference>
<dbReference type="PANTHER" id="PTHR43180">
    <property type="entry name" value="3-OXOACYL-(ACYL-CARRIER-PROTEIN) REDUCTASE (AFU_ORTHOLOGUE AFUA_6G11210)"/>
    <property type="match status" value="1"/>
</dbReference>
<dbReference type="EMBL" id="JADCTT010000009">
    <property type="protein sequence ID" value="KAF9748115.1"/>
    <property type="molecule type" value="Genomic_DNA"/>
</dbReference>
<evidence type="ECO:0000259" key="5">
    <source>
        <dbReference type="Pfam" id="PF14040"/>
    </source>
</evidence>
<dbReference type="Pfam" id="PF14040">
    <property type="entry name" value="DNase_NucA_NucB"/>
    <property type="match status" value="1"/>
</dbReference>
<evidence type="ECO:0000256" key="3">
    <source>
        <dbReference type="ARBA" id="ARBA00023002"/>
    </source>
</evidence>
<evidence type="ECO:0000256" key="2">
    <source>
        <dbReference type="ARBA" id="ARBA00022857"/>
    </source>
</evidence>
<dbReference type="InterPro" id="IPR002347">
    <property type="entry name" value="SDR_fam"/>
</dbReference>
<name>A0A8H7KA04_BIOOC</name>
<dbReference type="Proteomes" id="UP000616885">
    <property type="component" value="Unassembled WGS sequence"/>
</dbReference>
<evidence type="ECO:0000313" key="6">
    <source>
        <dbReference type="EMBL" id="KAF9748115.1"/>
    </source>
</evidence>
<dbReference type="PANTHER" id="PTHR43180:SF33">
    <property type="entry name" value="15-HYDROXYPROSTAGLANDIN DEHYDROGENASE [NAD(+)]-LIKE"/>
    <property type="match status" value="1"/>
</dbReference>
<reference evidence="6" key="1">
    <citation type="submission" date="2020-10" db="EMBL/GenBank/DDBJ databases">
        <title>High-Quality Genome Resource of Clonostachys rosea strain S41 by Oxford Nanopore Long-Read Sequencing.</title>
        <authorList>
            <person name="Wang H."/>
        </authorList>
    </citation>
    <scope>NUCLEOTIDE SEQUENCE</scope>
    <source>
        <strain evidence="6">S41</strain>
    </source>
</reference>
<dbReference type="SUPFAM" id="SSF51735">
    <property type="entry name" value="NAD(P)-binding Rossmann-fold domains"/>
    <property type="match status" value="1"/>
</dbReference>
<evidence type="ECO:0000256" key="1">
    <source>
        <dbReference type="ARBA" id="ARBA00006484"/>
    </source>
</evidence>
<proteinExistence type="inferred from homology"/>
<comment type="caution">
    <text evidence="6">The sequence shown here is derived from an EMBL/GenBank/DDBJ whole genome shotgun (WGS) entry which is preliminary data.</text>
</comment>
<evidence type="ECO:0000313" key="7">
    <source>
        <dbReference type="Proteomes" id="UP000616885"/>
    </source>
</evidence>
<feature type="domain" description="Deoxyribonuclease NucA/NucB" evidence="5">
    <location>
        <begin position="51"/>
        <end position="154"/>
    </location>
</feature>
<protein>
    <recommendedName>
        <fullName evidence="5">Deoxyribonuclease NucA/NucB domain-containing protein</fullName>
    </recommendedName>
</protein>
<dbReference type="Gene3D" id="3.40.50.720">
    <property type="entry name" value="NAD(P)-binding Rossmann-like Domain"/>
    <property type="match status" value="1"/>
</dbReference>
<sequence length="260" mass="28540">MAPFFTLLTLSIVGQVLAAPVAETENIGLIAGTPTLKVDVNNWQDIAELDCYAILCDYNGEKKWQKAVGGVKAAEDHYTESGAKLGPFKDTTLRKTSVIKQGFISPEEFPWRSMEKGGTGARLFPVDGKQQSRQGGTISGAYKTAKIKDGDYFELEFTNFSSTSVYCKALFKTTPTSWNVTLADVDVLGGQRAAEELGDQAFFRRTDVSKWDDVASLYEKTVEKFGRIDYVAANAGVADFQSLYEKNEGEPQKPDLGRLA</sequence>
<keyword evidence="3" id="KW-0560">Oxidoreductase</keyword>
<organism evidence="6 7">
    <name type="scientific">Bionectria ochroleuca</name>
    <name type="common">Gliocladium roseum</name>
    <dbReference type="NCBI Taxonomy" id="29856"/>
    <lineage>
        <taxon>Eukaryota</taxon>
        <taxon>Fungi</taxon>
        <taxon>Dikarya</taxon>
        <taxon>Ascomycota</taxon>
        <taxon>Pezizomycotina</taxon>
        <taxon>Sordariomycetes</taxon>
        <taxon>Hypocreomycetidae</taxon>
        <taxon>Hypocreales</taxon>
        <taxon>Bionectriaceae</taxon>
        <taxon>Clonostachys</taxon>
    </lineage>
</organism>
<dbReference type="Pfam" id="PF00106">
    <property type="entry name" value="adh_short"/>
    <property type="match status" value="1"/>
</dbReference>
<keyword evidence="4" id="KW-0732">Signal</keyword>
<dbReference type="InterPro" id="IPR036291">
    <property type="entry name" value="NAD(P)-bd_dom_sf"/>
</dbReference>
<comment type="similarity">
    <text evidence="1">Belongs to the short-chain dehydrogenases/reductases (SDR) family.</text>
</comment>
<accession>A0A8H7KA04</accession>
<gene>
    <name evidence="6" type="ORF">IM811_017620</name>
</gene>
<keyword evidence="2" id="KW-0521">NADP</keyword>
<feature type="signal peptide" evidence="4">
    <location>
        <begin position="1"/>
        <end position="18"/>
    </location>
</feature>
<feature type="chain" id="PRO_5034931249" description="Deoxyribonuclease NucA/NucB domain-containing protein" evidence="4">
    <location>
        <begin position="19"/>
        <end position="260"/>
    </location>
</feature>